<feature type="compositionally biased region" description="Low complexity" evidence="1">
    <location>
        <begin position="113"/>
        <end position="133"/>
    </location>
</feature>
<sequence>MNFLDTYDIGDPSAASESQPDQSLNEEVSEVIERFGRFWGGFKKQGQTALETARKDFSEVVTQAQQELTKLTAESSVPDAATEPTHPVEHPVENDTPITELSGDIDAETQARTSSPEQTPTASTSTSPPTLLSRLQSALPPNILETARNQLPESLKHAAENIDLPHLKTTVLSEFQRVQEVTRAQAEEYALKSEALLREAVKEAGEVLRDAVKILPPEDAQTSAGLVWDGSDMWSLPLESSDPSSSTPPGNSQASLPRSSRGHADAQDAVATRAESLFRRLKHDPAIIRHDPSADTTLGELYSKWAVSEVDTKAGGIDGDEWSTKISALLQEPGAGEALKNTRDTLVPSELTESEFWKRFFFRAHQIEVEERKRKAIIEGTLEEEDFTWEDDEDDAVALSDAASSTAPELVQDGDKTLLAPARESSEEGYDVVSSGNASPRVDPKPASTLDEAKDDTDADSDWE</sequence>
<feature type="compositionally biased region" description="Low complexity" evidence="1">
    <location>
        <begin position="237"/>
        <end position="252"/>
    </location>
</feature>
<dbReference type="InterPro" id="IPR005607">
    <property type="entry name" value="BSD_dom"/>
</dbReference>
<dbReference type="SUPFAM" id="SSF140383">
    <property type="entry name" value="BSD domain-like"/>
    <property type="match status" value="1"/>
</dbReference>
<evidence type="ECO:0000256" key="1">
    <source>
        <dbReference type="SAM" id="MobiDB-lite"/>
    </source>
</evidence>
<protein>
    <recommendedName>
        <fullName evidence="2">BSD domain-containing protein</fullName>
    </recommendedName>
</protein>
<feature type="region of interest" description="Disordered" evidence="1">
    <location>
        <begin position="1"/>
        <end position="27"/>
    </location>
</feature>
<organism evidence="3 4">
    <name type="scientific">Hypsizygus marmoreus</name>
    <name type="common">White beech mushroom</name>
    <name type="synonym">Agaricus marmoreus</name>
    <dbReference type="NCBI Taxonomy" id="39966"/>
    <lineage>
        <taxon>Eukaryota</taxon>
        <taxon>Fungi</taxon>
        <taxon>Dikarya</taxon>
        <taxon>Basidiomycota</taxon>
        <taxon>Agaricomycotina</taxon>
        <taxon>Agaricomycetes</taxon>
        <taxon>Agaricomycetidae</taxon>
        <taxon>Agaricales</taxon>
        <taxon>Tricholomatineae</taxon>
        <taxon>Lyophyllaceae</taxon>
        <taxon>Hypsizygus</taxon>
    </lineage>
</organism>
<dbReference type="SMART" id="SM00751">
    <property type="entry name" value="BSD"/>
    <property type="match status" value="1"/>
</dbReference>
<comment type="caution">
    <text evidence="3">The sequence shown here is derived from an EMBL/GenBank/DDBJ whole genome shotgun (WGS) entry which is preliminary data.</text>
</comment>
<dbReference type="STRING" id="39966.A0A369JXH1"/>
<feature type="region of interest" description="Disordered" evidence="1">
    <location>
        <begin position="237"/>
        <end position="269"/>
    </location>
</feature>
<dbReference type="Pfam" id="PF03909">
    <property type="entry name" value="BSD"/>
    <property type="match status" value="1"/>
</dbReference>
<dbReference type="AlphaFoldDB" id="A0A369JXH1"/>
<dbReference type="InterPro" id="IPR035925">
    <property type="entry name" value="BSD_dom_sf"/>
</dbReference>
<feature type="domain" description="BSD" evidence="2">
    <location>
        <begin position="337"/>
        <end position="368"/>
    </location>
</feature>
<evidence type="ECO:0000313" key="4">
    <source>
        <dbReference type="Proteomes" id="UP000076154"/>
    </source>
</evidence>
<dbReference type="OrthoDB" id="73788at2759"/>
<accession>A0A369JXH1</accession>
<feature type="region of interest" description="Disordered" evidence="1">
    <location>
        <begin position="69"/>
        <end position="133"/>
    </location>
</feature>
<evidence type="ECO:0000313" key="3">
    <source>
        <dbReference type="EMBL" id="RDB25237.1"/>
    </source>
</evidence>
<dbReference type="InParanoid" id="A0A369JXH1"/>
<dbReference type="InterPro" id="IPR051494">
    <property type="entry name" value="BSD_domain-containing"/>
</dbReference>
<feature type="compositionally biased region" description="Acidic residues" evidence="1">
    <location>
        <begin position="453"/>
        <end position="464"/>
    </location>
</feature>
<proteinExistence type="predicted"/>
<dbReference type="PROSITE" id="PS50858">
    <property type="entry name" value="BSD"/>
    <property type="match status" value="1"/>
</dbReference>
<dbReference type="Gene3D" id="1.10.3970.10">
    <property type="entry name" value="BSD domain"/>
    <property type="match status" value="1"/>
</dbReference>
<keyword evidence="4" id="KW-1185">Reference proteome</keyword>
<dbReference type="GO" id="GO:0005737">
    <property type="term" value="C:cytoplasm"/>
    <property type="evidence" value="ECO:0007669"/>
    <property type="project" value="TreeGrafter"/>
</dbReference>
<name>A0A369JXH1_HYPMA</name>
<evidence type="ECO:0000259" key="2">
    <source>
        <dbReference type="PROSITE" id="PS50858"/>
    </source>
</evidence>
<dbReference type="EMBL" id="LUEZ02000041">
    <property type="protein sequence ID" value="RDB25237.1"/>
    <property type="molecule type" value="Genomic_DNA"/>
</dbReference>
<dbReference type="Proteomes" id="UP000076154">
    <property type="component" value="Unassembled WGS sequence"/>
</dbReference>
<dbReference type="PANTHER" id="PTHR16019:SF5">
    <property type="entry name" value="BSD DOMAIN-CONTAINING PROTEIN 1"/>
    <property type="match status" value="1"/>
</dbReference>
<gene>
    <name evidence="3" type="ORF">Hypma_007766</name>
</gene>
<reference evidence="3" key="1">
    <citation type="submission" date="2018-04" db="EMBL/GenBank/DDBJ databases">
        <title>Whole genome sequencing of Hypsizygus marmoreus.</title>
        <authorList>
            <person name="Choi I.-G."/>
            <person name="Min B."/>
            <person name="Kim J.-G."/>
            <person name="Kim S."/>
            <person name="Oh Y.-L."/>
            <person name="Kong W.-S."/>
            <person name="Park H."/>
            <person name="Jeong J."/>
            <person name="Song E.-S."/>
        </authorList>
    </citation>
    <scope>NUCLEOTIDE SEQUENCE [LARGE SCALE GENOMIC DNA]</scope>
    <source>
        <strain evidence="3">51987-8</strain>
    </source>
</reference>
<feature type="compositionally biased region" description="Polar residues" evidence="1">
    <location>
        <begin position="15"/>
        <end position="26"/>
    </location>
</feature>
<dbReference type="PANTHER" id="PTHR16019">
    <property type="entry name" value="SYNAPSE-ASSOCIATED PROTEIN"/>
    <property type="match status" value="1"/>
</dbReference>
<feature type="region of interest" description="Disordered" evidence="1">
    <location>
        <begin position="421"/>
        <end position="464"/>
    </location>
</feature>